<evidence type="ECO:0000313" key="2">
    <source>
        <dbReference type="EMBL" id="ORX95591.1"/>
    </source>
</evidence>
<feature type="compositionally biased region" description="Low complexity" evidence="1">
    <location>
        <begin position="27"/>
        <end position="42"/>
    </location>
</feature>
<sequence>MSSTKEHQKENPFQSRHSKSNRRFDEPTLFTALPTFTTEPPANSFDHLLSEESQTQNQTSNHANYDVRERASKQSIEKCIKWCSKGSDGQDSCKSLCLLREEDQTSWNLLKALSLQYSESSDNQHTQISPNNTSVQNQLTRVQGETRIDLSNSLYLLRDHCKKILNPGYELGCRYVESFKDGTQMAFFDRLKENIKRGEALILAKASILKMVETLRSERK</sequence>
<evidence type="ECO:0000256" key="1">
    <source>
        <dbReference type="SAM" id="MobiDB-lite"/>
    </source>
</evidence>
<dbReference type="AlphaFoldDB" id="A0A1Y1YC19"/>
<dbReference type="InParanoid" id="A0A1Y1YC19"/>
<proteinExistence type="predicted"/>
<feature type="compositionally biased region" description="Basic and acidic residues" evidence="1">
    <location>
        <begin position="1"/>
        <end position="10"/>
    </location>
</feature>
<name>A0A1Y1YC19_9FUNG</name>
<evidence type="ECO:0000313" key="3">
    <source>
        <dbReference type="Proteomes" id="UP000193498"/>
    </source>
</evidence>
<reference evidence="2 3" key="1">
    <citation type="submission" date="2016-07" db="EMBL/GenBank/DDBJ databases">
        <title>Pervasive Adenine N6-methylation of Active Genes in Fungi.</title>
        <authorList>
            <consortium name="DOE Joint Genome Institute"/>
            <person name="Mondo S.J."/>
            <person name="Dannebaum R.O."/>
            <person name="Kuo R.C."/>
            <person name="Labutti K."/>
            <person name="Haridas S."/>
            <person name="Kuo A."/>
            <person name="Salamov A."/>
            <person name="Ahrendt S.R."/>
            <person name="Lipzen A."/>
            <person name="Sullivan W."/>
            <person name="Andreopoulos W.B."/>
            <person name="Clum A."/>
            <person name="Lindquist E."/>
            <person name="Daum C."/>
            <person name="Ramamoorthy G.K."/>
            <person name="Gryganskyi A."/>
            <person name="Culley D."/>
            <person name="Magnuson J.K."/>
            <person name="James T.Y."/>
            <person name="O'Malley M.A."/>
            <person name="Stajich J.E."/>
            <person name="Spatafora J.W."/>
            <person name="Visel A."/>
            <person name="Grigoriev I.V."/>
        </authorList>
    </citation>
    <scope>NUCLEOTIDE SEQUENCE [LARGE SCALE GENOMIC DNA]</scope>
    <source>
        <strain evidence="2 3">CBS 931.73</strain>
    </source>
</reference>
<dbReference type="Proteomes" id="UP000193498">
    <property type="component" value="Unassembled WGS sequence"/>
</dbReference>
<feature type="region of interest" description="Disordered" evidence="1">
    <location>
        <begin position="1"/>
        <end position="45"/>
    </location>
</feature>
<comment type="caution">
    <text evidence="2">The sequence shown here is derived from an EMBL/GenBank/DDBJ whole genome shotgun (WGS) entry which is preliminary data.</text>
</comment>
<keyword evidence="3" id="KW-1185">Reference proteome</keyword>
<gene>
    <name evidence="2" type="ORF">K493DRAFT_337313</name>
</gene>
<protein>
    <submittedName>
        <fullName evidence="2">Uncharacterized protein</fullName>
    </submittedName>
</protein>
<dbReference type="EMBL" id="MCFE01000172">
    <property type="protein sequence ID" value="ORX95591.1"/>
    <property type="molecule type" value="Genomic_DNA"/>
</dbReference>
<dbReference type="OrthoDB" id="5569779at2759"/>
<accession>A0A1Y1YC19</accession>
<organism evidence="2 3">
    <name type="scientific">Basidiobolus meristosporus CBS 931.73</name>
    <dbReference type="NCBI Taxonomy" id="1314790"/>
    <lineage>
        <taxon>Eukaryota</taxon>
        <taxon>Fungi</taxon>
        <taxon>Fungi incertae sedis</taxon>
        <taxon>Zoopagomycota</taxon>
        <taxon>Entomophthoromycotina</taxon>
        <taxon>Basidiobolomycetes</taxon>
        <taxon>Basidiobolales</taxon>
        <taxon>Basidiobolaceae</taxon>
        <taxon>Basidiobolus</taxon>
    </lineage>
</organism>